<reference evidence="5" key="4">
    <citation type="submission" date="2024-05" db="EMBL/GenBank/DDBJ databases">
        <authorList>
            <person name="Sun Q."/>
            <person name="Sedlacek I."/>
        </authorList>
    </citation>
    <scope>NUCLEOTIDE SEQUENCE</scope>
    <source>
        <strain evidence="5">CCM 8490</strain>
    </source>
</reference>
<dbReference type="Gene3D" id="3.20.20.80">
    <property type="entry name" value="Glycosidases"/>
    <property type="match status" value="1"/>
</dbReference>
<reference evidence="6 7" key="2">
    <citation type="submission" date="2018-09" db="EMBL/GenBank/DDBJ databases">
        <title>Genomic Encyclopedia of Archaeal and Bacterial Type Strains, Phase II (KMG-II): from individual species to whole genera.</title>
        <authorList>
            <person name="Goeker M."/>
        </authorList>
    </citation>
    <scope>NUCLEOTIDE SEQUENCE [LARGE SCALE GENOMIC DNA]</scope>
    <source>
        <strain evidence="6 7">DSM 27620</strain>
    </source>
</reference>
<keyword evidence="1" id="KW-0378">Hydrolase</keyword>
<dbReference type="InterPro" id="IPR017853">
    <property type="entry name" value="GH"/>
</dbReference>
<dbReference type="EMBL" id="RAQH01000002">
    <property type="protein sequence ID" value="RKE89016.1"/>
    <property type="molecule type" value="Genomic_DNA"/>
</dbReference>
<keyword evidence="2" id="KW-0326">Glycosidase</keyword>
<feature type="signal peptide" evidence="3">
    <location>
        <begin position="1"/>
        <end position="22"/>
    </location>
</feature>
<dbReference type="GO" id="GO:0004565">
    <property type="term" value="F:beta-galactosidase activity"/>
    <property type="evidence" value="ECO:0007669"/>
    <property type="project" value="InterPro"/>
</dbReference>
<evidence type="ECO:0000256" key="3">
    <source>
        <dbReference type="SAM" id="SignalP"/>
    </source>
</evidence>
<dbReference type="Proteomes" id="UP000285906">
    <property type="component" value="Unassembled WGS sequence"/>
</dbReference>
<dbReference type="GO" id="GO:0009341">
    <property type="term" value="C:beta-galactosidase complex"/>
    <property type="evidence" value="ECO:0007669"/>
    <property type="project" value="InterPro"/>
</dbReference>
<evidence type="ECO:0000313" key="7">
    <source>
        <dbReference type="Proteomes" id="UP000285906"/>
    </source>
</evidence>
<dbReference type="RefSeq" id="WP_170144199.1">
    <property type="nucleotide sequence ID" value="NZ_BMCW01000002.1"/>
</dbReference>
<name>A0A420DBS6_9FLAO</name>
<organism evidence="6 7">
    <name type="scientific">Epilithonimonas arachidiradicis</name>
    <dbReference type="NCBI Taxonomy" id="1617282"/>
    <lineage>
        <taxon>Bacteria</taxon>
        <taxon>Pseudomonadati</taxon>
        <taxon>Bacteroidota</taxon>
        <taxon>Flavobacteriia</taxon>
        <taxon>Flavobacteriales</taxon>
        <taxon>Weeksellaceae</taxon>
        <taxon>Chryseobacterium group</taxon>
        <taxon>Epilithonimonas</taxon>
    </lineage>
</organism>
<proteinExistence type="predicted"/>
<reference evidence="8" key="3">
    <citation type="journal article" date="2019" name="Int. J. Syst. Evol. Microbiol.">
        <title>The Global Catalogue of Microorganisms (GCM) 10K type strain sequencing project: providing services to taxonomists for standard genome sequencing and annotation.</title>
        <authorList>
            <consortium name="The Broad Institute Genomics Platform"/>
            <consortium name="The Broad Institute Genome Sequencing Center for Infectious Disease"/>
            <person name="Wu L."/>
            <person name="Ma J."/>
        </authorList>
    </citation>
    <scope>NUCLEOTIDE SEQUENCE [LARGE SCALE GENOMIC DNA]</scope>
    <source>
        <strain evidence="8">CCM 8490</strain>
    </source>
</reference>
<keyword evidence="8" id="KW-1185">Reference proteome</keyword>
<evidence type="ECO:0000256" key="2">
    <source>
        <dbReference type="ARBA" id="ARBA00023295"/>
    </source>
</evidence>
<evidence type="ECO:0000313" key="6">
    <source>
        <dbReference type="EMBL" id="RKE89016.1"/>
    </source>
</evidence>
<keyword evidence="3" id="KW-0732">Signal</keyword>
<gene>
    <name evidence="6" type="ORF">BXY58_1150</name>
    <name evidence="5" type="ORF">GCM10007332_13620</name>
</gene>
<accession>A0A420DBS6</accession>
<reference evidence="5" key="1">
    <citation type="journal article" date="2014" name="Int. J. Syst. Evol. Microbiol.">
        <title>Complete genome of a new Firmicutes species belonging to the dominant human colonic microbiota ('Ruminococcus bicirculans') reveals two chromosomes and a selective capacity to utilize plant glucans.</title>
        <authorList>
            <consortium name="NISC Comparative Sequencing Program"/>
            <person name="Wegmann U."/>
            <person name="Louis P."/>
            <person name="Goesmann A."/>
            <person name="Henrissat B."/>
            <person name="Duncan S.H."/>
            <person name="Flint H.J."/>
        </authorList>
    </citation>
    <scope>NUCLEOTIDE SEQUENCE</scope>
    <source>
        <strain evidence="5">CCM 8490</strain>
    </source>
</reference>
<dbReference type="SUPFAM" id="SSF51445">
    <property type="entry name" value="(Trans)glycosidases"/>
    <property type="match status" value="1"/>
</dbReference>
<evidence type="ECO:0000313" key="5">
    <source>
        <dbReference type="EMBL" id="GGG53214.1"/>
    </source>
</evidence>
<evidence type="ECO:0000259" key="4">
    <source>
        <dbReference type="Pfam" id="PF02449"/>
    </source>
</evidence>
<sequence length="395" mass="45747">MKIFRKLRLLFLLLSVFFSAQTDELPIMAFHSFTPQTSNLMNFKKFKEAGFNINHTIFRTNDQVQNALNLAQKVGIKMIIYSDELLVDTENTVKKFRNHPALFAYFLADEPSPKDFESLQRLIEKVKKLDSKHPIYINLHPNYAPSTYLGNLSYNVYVDKFLKTVNVEILSFDNYPLADNKILSTWYDNLEIIRNNSQKNSKPFWAFANTTIFNNYRQPTLGGLKLQQFSNLLYGAKGLQYFTYITMDDEYWKKHNFGYAIVHNNGKPTPTYSLVKNLNQQIKNLSWIFTKSKVDSVFHIGDTIPVGTKRLNFLPNKFKVFKTFGRNALVSFQSIGTQKFIIIQNKDVFKTMPFNYQAQLGVYVIDNKTGKRKTITTNANISSIPPGDILIFAYK</sequence>
<dbReference type="InterPro" id="IPR013529">
    <property type="entry name" value="Glyco_hydro_42_N"/>
</dbReference>
<feature type="domain" description="Glycoside hydrolase family 42 N-terminal" evidence="4">
    <location>
        <begin position="123"/>
        <end position="285"/>
    </location>
</feature>
<protein>
    <recommendedName>
        <fullName evidence="4">Glycoside hydrolase family 42 N-terminal domain-containing protein</fullName>
    </recommendedName>
</protein>
<comment type="caution">
    <text evidence="6">The sequence shown here is derived from an EMBL/GenBank/DDBJ whole genome shotgun (WGS) entry which is preliminary data.</text>
</comment>
<dbReference type="AlphaFoldDB" id="A0A420DBS6"/>
<dbReference type="GO" id="GO:0005975">
    <property type="term" value="P:carbohydrate metabolic process"/>
    <property type="evidence" value="ECO:0007669"/>
    <property type="project" value="InterPro"/>
</dbReference>
<evidence type="ECO:0000313" key="8">
    <source>
        <dbReference type="Proteomes" id="UP000658202"/>
    </source>
</evidence>
<feature type="chain" id="PRO_5019248160" description="Glycoside hydrolase family 42 N-terminal domain-containing protein" evidence="3">
    <location>
        <begin position="23"/>
        <end position="395"/>
    </location>
</feature>
<dbReference type="Proteomes" id="UP000658202">
    <property type="component" value="Unassembled WGS sequence"/>
</dbReference>
<evidence type="ECO:0000256" key="1">
    <source>
        <dbReference type="ARBA" id="ARBA00022801"/>
    </source>
</evidence>
<dbReference type="Pfam" id="PF02449">
    <property type="entry name" value="Glyco_hydro_42"/>
    <property type="match status" value="1"/>
</dbReference>
<dbReference type="EMBL" id="BMCW01000002">
    <property type="protein sequence ID" value="GGG53214.1"/>
    <property type="molecule type" value="Genomic_DNA"/>
</dbReference>